<proteinExistence type="predicted"/>
<dbReference type="AlphaFoldDB" id="A0A316VRW1"/>
<dbReference type="GeneID" id="37022529"/>
<evidence type="ECO:0000256" key="1">
    <source>
        <dbReference type="SAM" id="MobiDB-lite"/>
    </source>
</evidence>
<dbReference type="Gene3D" id="1.20.58.2130">
    <property type="match status" value="1"/>
</dbReference>
<feature type="compositionally biased region" description="Acidic residues" evidence="1">
    <location>
        <begin position="505"/>
        <end position="518"/>
    </location>
</feature>
<dbReference type="InterPro" id="IPR013948">
    <property type="entry name" value="DNA_replication_reg_Sld3_C"/>
</dbReference>
<accession>A0A316VRW1</accession>
<evidence type="ECO:0000259" key="2">
    <source>
        <dbReference type="Pfam" id="PF08639"/>
    </source>
</evidence>
<organism evidence="3 4">
    <name type="scientific">Meira miltonrushii</name>
    <dbReference type="NCBI Taxonomy" id="1280837"/>
    <lineage>
        <taxon>Eukaryota</taxon>
        <taxon>Fungi</taxon>
        <taxon>Dikarya</taxon>
        <taxon>Basidiomycota</taxon>
        <taxon>Ustilaginomycotina</taxon>
        <taxon>Exobasidiomycetes</taxon>
        <taxon>Exobasidiales</taxon>
        <taxon>Brachybasidiaceae</taxon>
        <taxon>Meira</taxon>
    </lineage>
</organism>
<feature type="compositionally biased region" description="Polar residues" evidence="1">
    <location>
        <begin position="460"/>
        <end position="504"/>
    </location>
</feature>
<keyword evidence="4" id="KW-1185">Reference proteome</keyword>
<reference evidence="3 4" key="1">
    <citation type="journal article" date="2018" name="Mol. Biol. Evol.">
        <title>Broad Genomic Sampling Reveals a Smut Pathogenic Ancestry of the Fungal Clade Ustilaginomycotina.</title>
        <authorList>
            <person name="Kijpornyongpan T."/>
            <person name="Mondo S.J."/>
            <person name="Barry K."/>
            <person name="Sandor L."/>
            <person name="Lee J."/>
            <person name="Lipzen A."/>
            <person name="Pangilinan J."/>
            <person name="LaButti K."/>
            <person name="Hainaut M."/>
            <person name="Henrissat B."/>
            <person name="Grigoriev I.V."/>
            <person name="Spatafora J.W."/>
            <person name="Aime M.C."/>
        </authorList>
    </citation>
    <scope>NUCLEOTIDE SEQUENCE [LARGE SCALE GENOMIC DNA]</scope>
    <source>
        <strain evidence="3 4">MCA 3882</strain>
    </source>
</reference>
<gene>
    <name evidence="3" type="ORF">FA14DRAFT_177508</name>
</gene>
<name>A0A316VRW1_9BASI</name>
<protein>
    <recommendedName>
        <fullName evidence="2">DNA replication regulator Sld3 C-terminal domain-containing protein</fullName>
    </recommendedName>
</protein>
<dbReference type="Proteomes" id="UP000245771">
    <property type="component" value="Unassembled WGS sequence"/>
</dbReference>
<dbReference type="Pfam" id="PF08639">
    <property type="entry name" value="Sld3_STD"/>
    <property type="match status" value="1"/>
</dbReference>
<feature type="region of interest" description="Disordered" evidence="1">
    <location>
        <begin position="460"/>
        <end position="545"/>
    </location>
</feature>
<sequence>MLQTRLDLGCPFTWPASVASITLTNDQEQHNASPLIPENWIQLRYNESLWLGEHHTPLSAFLSHVSHLQHTCSTQNTAEALRLLIRSRAEVRQRFSGTADGTSGWSDKDKLLACIDAKGTIDQPDSERAIVCNALKSGPAKVVAKELQESKESGIGSFGKLWIDAIETRELQLQVMVLLSLLQLNAENPDLSKMNKSIEKDGESSSSPSSVKRRKRKAEKSQRWTGVGSIFPWQMGKPPTSTGSKETNPSSESLSDPEVLSKQFEGIVDFLCLRVATTNISSSIPFGSEGRKKESKDDRDVLQWFCYLIETHFAKALPRQCGTLRSRCFISIAATPAKRSRQKDSRTKSDDPRAKSVDARPKESVGALQRSLLRENSQRTQSFAAAKRKSTWDAREVSVRKRWERSQSVGSSINGVDRQDGMAYQQSIKQPVQQPAQVIALSTPSKPRQVQHLPTRRKTMNTNGFSQMTDGKQKISGTNWHRSESQPVLTSSADSIFGPSMNTNDNDEEEDTGMENLDESLRQAFDDDDDDLNTDPIFGTGYSDW</sequence>
<dbReference type="RefSeq" id="XP_025358537.1">
    <property type="nucleotide sequence ID" value="XM_025500748.1"/>
</dbReference>
<evidence type="ECO:0000313" key="4">
    <source>
        <dbReference type="Proteomes" id="UP000245771"/>
    </source>
</evidence>
<dbReference type="OrthoDB" id="2551383at2759"/>
<dbReference type="InParanoid" id="A0A316VRW1"/>
<evidence type="ECO:0000313" key="3">
    <source>
        <dbReference type="EMBL" id="PWN38235.1"/>
    </source>
</evidence>
<feature type="region of interest" description="Disordered" evidence="1">
    <location>
        <begin position="339"/>
        <end position="397"/>
    </location>
</feature>
<feature type="compositionally biased region" description="Basic and acidic residues" evidence="1">
    <location>
        <begin position="342"/>
        <end position="363"/>
    </location>
</feature>
<dbReference type="EMBL" id="KZ819602">
    <property type="protein sequence ID" value="PWN38235.1"/>
    <property type="molecule type" value="Genomic_DNA"/>
</dbReference>
<feature type="region of interest" description="Disordered" evidence="1">
    <location>
        <begin position="193"/>
        <end position="257"/>
    </location>
</feature>
<feature type="compositionally biased region" description="Polar residues" evidence="1">
    <location>
        <begin position="239"/>
        <end position="254"/>
    </location>
</feature>
<feature type="domain" description="DNA replication regulator Sld3 C-terminal" evidence="2">
    <location>
        <begin position="163"/>
        <end position="428"/>
    </location>
</feature>